<dbReference type="CDD" id="cd03398">
    <property type="entry name" value="PAP2_haloperoxidase"/>
    <property type="match status" value="1"/>
</dbReference>
<evidence type="ECO:0000313" key="2">
    <source>
        <dbReference type="EMBL" id="MCG9970926.1"/>
    </source>
</evidence>
<reference evidence="2" key="1">
    <citation type="submission" date="2021-12" db="EMBL/GenBank/DDBJ databases">
        <title>Description of Gramella crocea sp. nov., a new bacterium isolated from activated sludge.</title>
        <authorList>
            <person name="Zhang X."/>
        </authorList>
    </citation>
    <scope>NUCLEOTIDE SEQUENCE</scope>
    <source>
        <strain evidence="2">YB25</strain>
    </source>
</reference>
<dbReference type="PANTHER" id="PTHR34599">
    <property type="entry name" value="PEROXIDASE-RELATED"/>
    <property type="match status" value="1"/>
</dbReference>
<comment type="caution">
    <text evidence="2">The sequence shown here is derived from an EMBL/GenBank/DDBJ whole genome shotgun (WGS) entry which is preliminary data.</text>
</comment>
<keyword evidence="3" id="KW-1185">Reference proteome</keyword>
<protein>
    <submittedName>
        <fullName evidence="2">Vanadium-dependent haloperoxidase</fullName>
    </submittedName>
</protein>
<evidence type="ECO:0000256" key="1">
    <source>
        <dbReference type="SAM" id="MobiDB-lite"/>
    </source>
</evidence>
<dbReference type="PROSITE" id="PS51257">
    <property type="entry name" value="PROKAR_LIPOPROTEIN"/>
    <property type="match status" value="1"/>
</dbReference>
<name>A0A9X1UVJ9_9FLAO</name>
<dbReference type="AlphaFoldDB" id="A0A9X1UVJ9"/>
<dbReference type="InterPro" id="IPR052559">
    <property type="entry name" value="V-haloperoxidase"/>
</dbReference>
<dbReference type="Proteomes" id="UP001139344">
    <property type="component" value="Unassembled WGS sequence"/>
</dbReference>
<proteinExistence type="predicted"/>
<gene>
    <name evidence="2" type="ORF">LU635_04685</name>
</gene>
<sequence>MNAKLKFLGGLIFIIGLGSCEKDSIESNDSHLLYSADAKGQNFNNGMINSYSNEAVLQWNELLSQNLDQQIPQPLEVKIYAMVTLAMHDALNNVVPKFETYALDNSDVDAEGITKKNIHSIADAAVSQAARDMIVQLYPPAAMASESQLSIILSGIEDSDLKSRGINIGKDAAAAVLSKRAGDISIGFSSYIGGTEPGDYQANYPPYVFPGPIWPANGVFGANLGNLTPFGILSSDQFMDEAPYSINSEEYLADYNEVKELGCNNCPLRTADQTEISIFWRETSSSSMNRLTRILVENRKLDGWEAARLIGLIQMSVIDSYIASFEEKFHYAFWRPITAIRAGDSDGNESTIGDVSWTPSSPSPTPPNPTFPPSNAYSAGAAAEILKSYFHSDVANFNVSSPYYLPGVERYMDTFSEMASEKSIFGVYAGYDFRQGAEVGERHGRELGKYIFENNLREIKKFL</sequence>
<dbReference type="RefSeq" id="WP_240096718.1">
    <property type="nucleotide sequence ID" value="NZ_JAJSON010000013.1"/>
</dbReference>
<evidence type="ECO:0000313" key="3">
    <source>
        <dbReference type="Proteomes" id="UP001139344"/>
    </source>
</evidence>
<accession>A0A9X1UVJ9</accession>
<dbReference type="Gene3D" id="1.10.606.20">
    <property type="match status" value="1"/>
</dbReference>
<feature type="compositionally biased region" description="Pro residues" evidence="1">
    <location>
        <begin position="361"/>
        <end position="372"/>
    </location>
</feature>
<dbReference type="PANTHER" id="PTHR34599:SF1">
    <property type="entry name" value="PHOSPHATIDIC ACID PHOSPHATASE TYPE 2_HALOPEROXIDASE DOMAIN-CONTAINING PROTEIN"/>
    <property type="match status" value="1"/>
</dbReference>
<dbReference type="InterPro" id="IPR036938">
    <property type="entry name" value="PAP2/HPO_sf"/>
</dbReference>
<organism evidence="2 3">
    <name type="scientific">Christiangramia crocea</name>
    <dbReference type="NCBI Taxonomy" id="2904124"/>
    <lineage>
        <taxon>Bacteria</taxon>
        <taxon>Pseudomonadati</taxon>
        <taxon>Bacteroidota</taxon>
        <taxon>Flavobacteriia</taxon>
        <taxon>Flavobacteriales</taxon>
        <taxon>Flavobacteriaceae</taxon>
        <taxon>Christiangramia</taxon>
    </lineage>
</organism>
<feature type="region of interest" description="Disordered" evidence="1">
    <location>
        <begin position="345"/>
        <end position="374"/>
    </location>
</feature>
<dbReference type="SUPFAM" id="SSF48317">
    <property type="entry name" value="Acid phosphatase/Vanadium-dependent haloperoxidase"/>
    <property type="match status" value="1"/>
</dbReference>
<dbReference type="EMBL" id="JAJSON010000013">
    <property type="protein sequence ID" value="MCG9970926.1"/>
    <property type="molecule type" value="Genomic_DNA"/>
</dbReference>